<protein>
    <submittedName>
        <fullName evidence="2">Protein YhjJ</fullName>
    </submittedName>
</protein>
<comment type="caution">
    <text evidence="2">The sequence shown here is derived from an EMBL/GenBank/DDBJ whole genome shotgun (WGS) entry which is preliminary data.</text>
</comment>
<dbReference type="InterPro" id="IPR007863">
    <property type="entry name" value="Peptidase_M16_C"/>
</dbReference>
<accession>A0A7H4PFW0</accession>
<dbReference type="Gene3D" id="3.30.830.10">
    <property type="entry name" value="Metalloenzyme, LuxS/M16 peptidase-like"/>
    <property type="match status" value="1"/>
</dbReference>
<evidence type="ECO:0000259" key="1">
    <source>
        <dbReference type="Pfam" id="PF05193"/>
    </source>
</evidence>
<dbReference type="Pfam" id="PF05193">
    <property type="entry name" value="Peptidase_M16_C"/>
    <property type="match status" value="1"/>
</dbReference>
<evidence type="ECO:0000313" key="3">
    <source>
        <dbReference type="Proteomes" id="UP000254863"/>
    </source>
</evidence>
<feature type="domain" description="Peptidase M16 C-terminal" evidence="1">
    <location>
        <begin position="3"/>
        <end position="48"/>
    </location>
</feature>
<dbReference type="Proteomes" id="UP000254863">
    <property type="component" value="Unassembled WGS sequence"/>
</dbReference>
<dbReference type="GO" id="GO:0046872">
    <property type="term" value="F:metal ion binding"/>
    <property type="evidence" value="ECO:0007669"/>
    <property type="project" value="InterPro"/>
</dbReference>
<reference evidence="2 3" key="1">
    <citation type="submission" date="2018-06" db="EMBL/GenBank/DDBJ databases">
        <authorList>
            <consortium name="Pathogen Informatics"/>
            <person name="Doyle S."/>
        </authorList>
    </citation>
    <scope>NUCLEOTIDE SEQUENCE [LARGE SCALE GENOMIC DNA]</scope>
    <source>
        <strain evidence="2 3">NCTC11685</strain>
    </source>
</reference>
<gene>
    <name evidence="2" type="primary">yhjJ_3</name>
    <name evidence="2" type="ORF">NCTC11685_04548</name>
</gene>
<organism evidence="2 3">
    <name type="scientific">Klebsiella michiganensis</name>
    <dbReference type="NCBI Taxonomy" id="1134687"/>
    <lineage>
        <taxon>Bacteria</taxon>
        <taxon>Pseudomonadati</taxon>
        <taxon>Pseudomonadota</taxon>
        <taxon>Gammaproteobacteria</taxon>
        <taxon>Enterobacterales</taxon>
        <taxon>Enterobacteriaceae</taxon>
        <taxon>Klebsiella/Raoultella group</taxon>
        <taxon>Klebsiella</taxon>
    </lineage>
</organism>
<evidence type="ECO:0000313" key="2">
    <source>
        <dbReference type="EMBL" id="STW66787.1"/>
    </source>
</evidence>
<proteinExistence type="predicted"/>
<sequence>MDIAQLKEYYHKWYTPDAMTLIVVGNVDSRSVAEQINKTFGGLKGKRETPGGGSYAVAAADDAGQHHDRCGAPG</sequence>
<dbReference type="AlphaFoldDB" id="A0A7H4PFW0"/>
<dbReference type="InterPro" id="IPR011249">
    <property type="entry name" value="Metalloenz_LuxS/M16"/>
</dbReference>
<dbReference type="SUPFAM" id="SSF63411">
    <property type="entry name" value="LuxS/MPP-like metallohydrolase"/>
    <property type="match status" value="1"/>
</dbReference>
<dbReference type="EMBL" id="UGMS01000002">
    <property type="protein sequence ID" value="STW66787.1"/>
    <property type="molecule type" value="Genomic_DNA"/>
</dbReference>
<name>A0A7H4PFW0_9ENTR</name>